<comment type="caution">
    <text evidence="7">Lacks conserved residue(s) required for the propagation of feature annotation.</text>
</comment>
<dbReference type="Proteomes" id="UP000440578">
    <property type="component" value="Unassembled WGS sequence"/>
</dbReference>
<comment type="caution">
    <text evidence="9">The sequence shown here is derived from an EMBL/GenBank/DDBJ whole genome shotgun (WGS) entry which is preliminary data.</text>
</comment>
<comment type="subunit">
    <text evidence="7">Component of the dolichol-phosphate mannose (DPM) synthase complex.</text>
</comment>
<comment type="pathway">
    <text evidence="7">Protein modification; protein glycosylation.</text>
</comment>
<reference evidence="9 10" key="1">
    <citation type="submission" date="2019-07" db="EMBL/GenBank/DDBJ databases">
        <title>Draft genome assembly of a fouling barnacle, Amphibalanus amphitrite (Darwin, 1854): The first reference genome for Thecostraca.</title>
        <authorList>
            <person name="Kim W."/>
        </authorList>
    </citation>
    <scope>NUCLEOTIDE SEQUENCE [LARGE SCALE GENOMIC DNA]</scope>
    <source>
        <strain evidence="9">SNU_AA5</strain>
        <tissue evidence="9">Soma without cirri and trophi</tissue>
    </source>
</reference>
<keyword evidence="8" id="KW-0732">Signal</keyword>
<keyword evidence="4 7" id="KW-0256">Endoplasmic reticulum</keyword>
<sequence length="77" mass="8930">MTMLMRWLFLAAVILGPWMAVLTNRYQSPWVDQNRHTLLLYPFALIAAFGVYSVCVIAWRVYSFNDCQEAADELQKA</sequence>
<feature type="transmembrane region" description="Helical" evidence="7">
    <location>
        <begin position="39"/>
        <end position="59"/>
    </location>
</feature>
<name>A0A6A4W511_AMPAM</name>
<keyword evidence="6 7" id="KW-0472">Membrane</keyword>
<dbReference type="PANTHER" id="PTHR16433">
    <property type="entry name" value="DOLICHOL-PHOSPHATE MANNOSYLTRANSFERASE SUBUNIT 3"/>
    <property type="match status" value="1"/>
</dbReference>
<keyword evidence="9" id="KW-0328">Glycosyltransferase</keyword>
<dbReference type="GO" id="GO:0033185">
    <property type="term" value="C:dolichol-phosphate-mannose synthase complex"/>
    <property type="evidence" value="ECO:0007669"/>
    <property type="project" value="TreeGrafter"/>
</dbReference>
<dbReference type="GO" id="GO:0016757">
    <property type="term" value="F:glycosyltransferase activity"/>
    <property type="evidence" value="ECO:0007669"/>
    <property type="project" value="UniProtKB-KW"/>
</dbReference>
<comment type="similarity">
    <text evidence="2 7">Belongs to the DPM3 family.</text>
</comment>
<evidence type="ECO:0000313" key="9">
    <source>
        <dbReference type="EMBL" id="KAF0302957.1"/>
    </source>
</evidence>
<dbReference type="OrthoDB" id="2014333at2759"/>
<evidence type="ECO:0000256" key="3">
    <source>
        <dbReference type="ARBA" id="ARBA00022692"/>
    </source>
</evidence>
<keyword evidence="3 7" id="KW-0812">Transmembrane</keyword>
<comment type="function">
    <text evidence="7">Stabilizer subunit of the dolichol-phosphate mannose (DPM) synthase complex; tethers catalytic subunit to the ER.</text>
</comment>
<evidence type="ECO:0000256" key="5">
    <source>
        <dbReference type="ARBA" id="ARBA00022989"/>
    </source>
</evidence>
<dbReference type="GO" id="GO:0006506">
    <property type="term" value="P:GPI anchor biosynthetic process"/>
    <property type="evidence" value="ECO:0007669"/>
    <property type="project" value="TreeGrafter"/>
</dbReference>
<feature type="signal peptide" evidence="8">
    <location>
        <begin position="1"/>
        <end position="20"/>
    </location>
</feature>
<dbReference type="EMBL" id="VIIS01000996">
    <property type="protein sequence ID" value="KAF0302957.1"/>
    <property type="molecule type" value="Genomic_DNA"/>
</dbReference>
<evidence type="ECO:0000313" key="10">
    <source>
        <dbReference type="Proteomes" id="UP000440578"/>
    </source>
</evidence>
<evidence type="ECO:0000256" key="6">
    <source>
        <dbReference type="ARBA" id="ARBA00023136"/>
    </source>
</evidence>
<keyword evidence="5 7" id="KW-1133">Transmembrane helix</keyword>
<dbReference type="GO" id="GO:0005789">
    <property type="term" value="C:endoplasmic reticulum membrane"/>
    <property type="evidence" value="ECO:0007669"/>
    <property type="project" value="UniProtKB-SubCell"/>
</dbReference>
<evidence type="ECO:0000256" key="2">
    <source>
        <dbReference type="ARBA" id="ARBA00010430"/>
    </source>
</evidence>
<dbReference type="PANTHER" id="PTHR16433:SF0">
    <property type="entry name" value="DOLICHOL-PHOSPHATE MANNOSYLTRANSFERASE SUBUNIT 3"/>
    <property type="match status" value="1"/>
</dbReference>
<organism evidence="9 10">
    <name type="scientific">Amphibalanus amphitrite</name>
    <name type="common">Striped barnacle</name>
    <name type="synonym">Balanus amphitrite</name>
    <dbReference type="NCBI Taxonomy" id="1232801"/>
    <lineage>
        <taxon>Eukaryota</taxon>
        <taxon>Metazoa</taxon>
        <taxon>Ecdysozoa</taxon>
        <taxon>Arthropoda</taxon>
        <taxon>Crustacea</taxon>
        <taxon>Multicrustacea</taxon>
        <taxon>Cirripedia</taxon>
        <taxon>Thoracica</taxon>
        <taxon>Thoracicalcarea</taxon>
        <taxon>Balanomorpha</taxon>
        <taxon>Balanoidea</taxon>
        <taxon>Balanidae</taxon>
        <taxon>Amphibalaninae</taxon>
        <taxon>Amphibalanus</taxon>
    </lineage>
</organism>
<keyword evidence="9" id="KW-0808">Transferase</keyword>
<evidence type="ECO:0000256" key="8">
    <source>
        <dbReference type="SAM" id="SignalP"/>
    </source>
</evidence>
<dbReference type="AlphaFoldDB" id="A0A6A4W511"/>
<evidence type="ECO:0000256" key="4">
    <source>
        <dbReference type="ARBA" id="ARBA00022824"/>
    </source>
</evidence>
<feature type="chain" id="PRO_5025481004" description="Dolichol-phosphate mannosyltransferase subunit 3" evidence="8">
    <location>
        <begin position="21"/>
        <end position="77"/>
    </location>
</feature>
<keyword evidence="10" id="KW-1185">Reference proteome</keyword>
<evidence type="ECO:0000256" key="1">
    <source>
        <dbReference type="ARBA" id="ARBA00004477"/>
    </source>
</evidence>
<evidence type="ECO:0000256" key="7">
    <source>
        <dbReference type="RuleBase" id="RU365085"/>
    </source>
</evidence>
<protein>
    <recommendedName>
        <fullName evidence="7">Dolichol-phosphate mannosyltransferase subunit 3</fullName>
    </recommendedName>
</protein>
<dbReference type="Pfam" id="PF08285">
    <property type="entry name" value="DPM3"/>
    <property type="match status" value="1"/>
</dbReference>
<gene>
    <name evidence="9" type="primary">DPM3</name>
    <name evidence="9" type="ORF">FJT64_025015</name>
</gene>
<dbReference type="UniPathway" id="UPA00378"/>
<proteinExistence type="inferred from homology"/>
<comment type="subcellular location">
    <subcellularLocation>
        <location evidence="1 7">Endoplasmic reticulum membrane</location>
        <topology evidence="1 7">Multi-pass membrane protein</topology>
    </subcellularLocation>
</comment>
<accession>A0A6A4W511</accession>
<dbReference type="InterPro" id="IPR013174">
    <property type="entry name" value="DPM3"/>
</dbReference>